<dbReference type="AlphaFoldDB" id="A0AAE0XXA4"/>
<evidence type="ECO:0000313" key="1">
    <source>
        <dbReference type="EMBL" id="KAK3721247.1"/>
    </source>
</evidence>
<sequence length="118" mass="12914">MWTNQSEAVPTRSDNFKFCRKSSPWPILEVTISRTLTADGNRWGTTGQHQTRASGHHHGRLTPEVVSRAATVISPCWPLGGAQPGVTTPDGILSSALMAAIDSQSYFDRKTKCFQLLS</sequence>
<gene>
    <name evidence="1" type="ORF">RRG08_044255</name>
</gene>
<dbReference type="EMBL" id="JAWDGP010007400">
    <property type="protein sequence ID" value="KAK3721247.1"/>
    <property type="molecule type" value="Genomic_DNA"/>
</dbReference>
<keyword evidence="2" id="KW-1185">Reference proteome</keyword>
<accession>A0AAE0XXA4</accession>
<comment type="caution">
    <text evidence="1">The sequence shown here is derived from an EMBL/GenBank/DDBJ whole genome shotgun (WGS) entry which is preliminary data.</text>
</comment>
<protein>
    <submittedName>
        <fullName evidence="1">Uncharacterized protein</fullName>
    </submittedName>
</protein>
<evidence type="ECO:0000313" key="2">
    <source>
        <dbReference type="Proteomes" id="UP001283361"/>
    </source>
</evidence>
<organism evidence="1 2">
    <name type="scientific">Elysia crispata</name>
    <name type="common">lettuce slug</name>
    <dbReference type="NCBI Taxonomy" id="231223"/>
    <lineage>
        <taxon>Eukaryota</taxon>
        <taxon>Metazoa</taxon>
        <taxon>Spiralia</taxon>
        <taxon>Lophotrochozoa</taxon>
        <taxon>Mollusca</taxon>
        <taxon>Gastropoda</taxon>
        <taxon>Heterobranchia</taxon>
        <taxon>Euthyneura</taxon>
        <taxon>Panpulmonata</taxon>
        <taxon>Sacoglossa</taxon>
        <taxon>Placobranchoidea</taxon>
        <taxon>Plakobranchidae</taxon>
        <taxon>Elysia</taxon>
    </lineage>
</organism>
<reference evidence="1" key="1">
    <citation type="journal article" date="2023" name="G3 (Bethesda)">
        <title>A reference genome for the long-term kleptoplast-retaining sea slug Elysia crispata morphotype clarki.</title>
        <authorList>
            <person name="Eastman K.E."/>
            <person name="Pendleton A.L."/>
            <person name="Shaikh M.A."/>
            <person name="Suttiyut T."/>
            <person name="Ogas R."/>
            <person name="Tomko P."/>
            <person name="Gavelis G."/>
            <person name="Widhalm J.R."/>
            <person name="Wisecaver J.H."/>
        </authorList>
    </citation>
    <scope>NUCLEOTIDE SEQUENCE</scope>
    <source>
        <strain evidence="1">ECLA1</strain>
    </source>
</reference>
<proteinExistence type="predicted"/>
<dbReference type="Proteomes" id="UP001283361">
    <property type="component" value="Unassembled WGS sequence"/>
</dbReference>
<name>A0AAE0XXA4_9GAST</name>